<reference evidence="1 2" key="1">
    <citation type="journal article" date="2016" name="Genome Announc.">
        <title>Draft Genome Sequence of the Thermotolerant Cyanobacterium Desertifilum sp. IPPAS B-1220.</title>
        <authorList>
            <person name="Mironov K.S."/>
            <person name="Sinetova M.A."/>
            <person name="Bolatkhan K."/>
            <person name="Zayadan B.K."/>
            <person name="Ustinova V.V."/>
            <person name="Kupriyanova E.V."/>
            <person name="Skrypnik A.N."/>
            <person name="Gogoleva N.E."/>
            <person name="Gogolev Y.V."/>
            <person name="Los D.A."/>
        </authorList>
    </citation>
    <scope>NUCLEOTIDE SEQUENCE [LARGE SCALE GENOMIC DNA]</scope>
    <source>
        <strain evidence="1 2">IPPAS B-1220</strain>
    </source>
</reference>
<dbReference type="Proteomes" id="UP000095472">
    <property type="component" value="Chromosome"/>
</dbReference>
<name>A0ACD5GUV4_9CYAN</name>
<dbReference type="EMBL" id="CP182909">
    <property type="protein sequence ID" value="XPM64653.1"/>
    <property type="molecule type" value="Genomic_DNA"/>
</dbReference>
<gene>
    <name evidence="1" type="ORF">BH720_001150</name>
</gene>
<protein>
    <submittedName>
        <fullName evidence="1">Uncharacterized protein</fullName>
    </submittedName>
</protein>
<sequence>MGEFSNTQPIQVDRVDFSQASARFGLADSTLYVEDINLEPTVGGRVTEYGQFKLGEKQGIVLDFLVRKCARRCDRPKI</sequence>
<keyword evidence="2" id="KW-1185">Reference proteome</keyword>
<proteinExistence type="predicted"/>
<evidence type="ECO:0000313" key="1">
    <source>
        <dbReference type="EMBL" id="XPM64653.1"/>
    </source>
</evidence>
<evidence type="ECO:0000313" key="2">
    <source>
        <dbReference type="Proteomes" id="UP000095472"/>
    </source>
</evidence>
<accession>A0ACD5GUV4</accession>
<organism evidence="1 2">
    <name type="scientific">Desertifilum tharense IPPAS B-1220</name>
    <dbReference type="NCBI Taxonomy" id="1781255"/>
    <lineage>
        <taxon>Bacteria</taxon>
        <taxon>Bacillati</taxon>
        <taxon>Cyanobacteriota</taxon>
        <taxon>Cyanophyceae</taxon>
        <taxon>Desertifilales</taxon>
        <taxon>Desertifilaceae</taxon>
        <taxon>Desertifilum</taxon>
    </lineage>
</organism>